<accession>A0A1E5H6Z7</accession>
<evidence type="ECO:0000313" key="1">
    <source>
        <dbReference type="EMBL" id="OEG20737.1"/>
    </source>
</evidence>
<dbReference type="OrthoDB" id="2181538at2"/>
<dbReference type="PIRSF" id="PIRSF034981">
    <property type="entry name" value="Eut_put"/>
    <property type="match status" value="1"/>
</dbReference>
<proteinExistence type="predicted"/>
<evidence type="ECO:0008006" key="3">
    <source>
        <dbReference type="Google" id="ProtNLM"/>
    </source>
</evidence>
<sequence length="206" mass="23961">MKTSEFNALVERITKKVIERLSEIEQQQSTVFGANQDWLTPGELAKLRLISKKKNEKLIIITEFSFENLVNTCHFNPQNDMEKAIVQAIKNGQEFMIIKEGRTYLPLFSTGKYALKQKILAFESELYRYGGNFVSLKESNQKFSAEKNVSPYENKQNRTYLTAKELITKNIQPETTLLLSEQVRLTDQAKEYIREKKININLINEK</sequence>
<reference evidence="2" key="1">
    <citation type="submission" date="2016-09" db="EMBL/GenBank/DDBJ databases">
        <authorList>
            <person name="Gulvik C.A."/>
        </authorList>
    </citation>
    <scope>NUCLEOTIDE SEQUENCE [LARGE SCALE GENOMIC DNA]</scope>
    <source>
        <strain evidence="2">LMG 8895</strain>
    </source>
</reference>
<dbReference type="Proteomes" id="UP000095094">
    <property type="component" value="Unassembled WGS sequence"/>
</dbReference>
<dbReference type="InterPro" id="IPR013372">
    <property type="entry name" value="Eut_put"/>
</dbReference>
<organism evidence="1 2">
    <name type="scientific">Enterococcus termitis</name>
    <dbReference type="NCBI Taxonomy" id="332950"/>
    <lineage>
        <taxon>Bacteria</taxon>
        <taxon>Bacillati</taxon>
        <taxon>Bacillota</taxon>
        <taxon>Bacilli</taxon>
        <taxon>Lactobacillales</taxon>
        <taxon>Enterococcaceae</taxon>
        <taxon>Enterococcus</taxon>
    </lineage>
</organism>
<dbReference type="AlphaFoldDB" id="A0A1E5H6Z7"/>
<dbReference type="EMBL" id="MIJY01000001">
    <property type="protein sequence ID" value="OEG20737.1"/>
    <property type="molecule type" value="Genomic_DNA"/>
</dbReference>
<protein>
    <recommendedName>
        <fullName evidence="3">Ethanolamine utilization protein</fullName>
    </recommendedName>
</protein>
<gene>
    <name evidence="1" type="ORF">BCR25_02670</name>
</gene>
<dbReference type="RefSeq" id="WP_069662045.1">
    <property type="nucleotide sequence ID" value="NZ_JBHUJJ010000001.1"/>
</dbReference>
<keyword evidence="2" id="KW-1185">Reference proteome</keyword>
<name>A0A1E5H6Z7_9ENTE</name>
<comment type="caution">
    <text evidence="1">The sequence shown here is derived from an EMBL/GenBank/DDBJ whole genome shotgun (WGS) entry which is preliminary data.</text>
</comment>
<evidence type="ECO:0000313" key="2">
    <source>
        <dbReference type="Proteomes" id="UP000095094"/>
    </source>
</evidence>